<comment type="caution">
    <text evidence="1">The sequence shown here is derived from an EMBL/GenBank/DDBJ whole genome shotgun (WGS) entry which is preliminary data.</text>
</comment>
<dbReference type="RefSeq" id="WP_369704172.1">
    <property type="nucleotide sequence ID" value="NZ_JBGEWD010000007.1"/>
</dbReference>
<dbReference type="EMBL" id="JBGEWD010000007">
    <property type="protein sequence ID" value="MEY8000283.1"/>
    <property type="molecule type" value="Genomic_DNA"/>
</dbReference>
<gene>
    <name evidence="1" type="ORF">AB8U03_08755</name>
</gene>
<proteinExistence type="predicted"/>
<dbReference type="Proteomes" id="UP001564657">
    <property type="component" value="Unassembled WGS sequence"/>
</dbReference>
<name>A0ABV4BTY0_9CLOT</name>
<accession>A0ABV4BTY0</accession>
<sequence length="40" mass="4764">MKDINEFKITMEIIEECLQECLENKDGHEEKDKARPVSNR</sequence>
<evidence type="ECO:0000313" key="2">
    <source>
        <dbReference type="Proteomes" id="UP001564657"/>
    </source>
</evidence>
<organism evidence="1 2">
    <name type="scientific">Clostridium moutaii</name>
    <dbReference type="NCBI Taxonomy" id="3240932"/>
    <lineage>
        <taxon>Bacteria</taxon>
        <taxon>Bacillati</taxon>
        <taxon>Bacillota</taxon>
        <taxon>Clostridia</taxon>
        <taxon>Eubacteriales</taxon>
        <taxon>Clostridiaceae</taxon>
        <taxon>Clostridium</taxon>
    </lineage>
</organism>
<reference evidence="1 2" key="1">
    <citation type="submission" date="2024-08" db="EMBL/GenBank/DDBJ databases">
        <title>Clostridium lapicellarii sp. nov., and Clostridium renhuaiense sp. nov., two species isolated from the mud in a fermentation cellar used for producing sauce-flavour Chinese liquors.</title>
        <authorList>
            <person name="Yang F."/>
            <person name="Wang H."/>
            <person name="Chen L.Q."/>
            <person name="Zhou N."/>
            <person name="Lu J.J."/>
            <person name="Pu X.X."/>
            <person name="Wan B."/>
            <person name="Wang L."/>
            <person name="Liu S.J."/>
        </authorList>
    </citation>
    <scope>NUCLEOTIDE SEQUENCE [LARGE SCALE GENOMIC DNA]</scope>
    <source>
        <strain evidence="1 2">MT-5</strain>
    </source>
</reference>
<protein>
    <submittedName>
        <fullName evidence="1">Uncharacterized protein</fullName>
    </submittedName>
</protein>
<keyword evidence="2" id="KW-1185">Reference proteome</keyword>
<evidence type="ECO:0000313" key="1">
    <source>
        <dbReference type="EMBL" id="MEY8000283.1"/>
    </source>
</evidence>